<comment type="caution">
    <text evidence="1">The sequence shown here is derived from an EMBL/GenBank/DDBJ whole genome shotgun (WGS) entry which is preliminary data.</text>
</comment>
<protein>
    <submittedName>
        <fullName evidence="1">Uncharacterized protein</fullName>
    </submittedName>
</protein>
<accession>A0A3D9KWA2</accession>
<sequence>MRKLTIIFITLLTTFELFGTAQRPDIIIYKGKKLEIFTNPLESYFKESGSLVNLVKDGCMSTACWRGYVGVWKIVSGELYLIELRSCCYKKDKIKGDLSLIFGDKYVNGKVHADWFSGELVIPKGKMLYYEHMGYLSVYKKELGIKIDKGKITEISRYDNSKTNIT</sequence>
<keyword evidence="2" id="KW-1185">Reference proteome</keyword>
<name>A0A3D9KWA2_MARFU</name>
<reference evidence="1 2" key="1">
    <citation type="submission" date="2018-07" db="EMBL/GenBank/DDBJ databases">
        <title>Genomic Encyclopedia of Type Strains, Phase IV (KMG-IV): sequencing the most valuable type-strain genomes for metagenomic binning, comparative biology and taxonomic classification.</title>
        <authorList>
            <person name="Goeker M."/>
        </authorList>
    </citation>
    <scope>NUCLEOTIDE SEQUENCE [LARGE SCALE GENOMIC DNA]</scope>
    <source>
        <strain evidence="1 2">DSM 4134</strain>
    </source>
</reference>
<dbReference type="AlphaFoldDB" id="A0A3D9KWA2"/>
<proteinExistence type="predicted"/>
<organism evidence="1 2">
    <name type="scientific">Marinoscillum furvescens DSM 4134</name>
    <dbReference type="NCBI Taxonomy" id="1122208"/>
    <lineage>
        <taxon>Bacteria</taxon>
        <taxon>Pseudomonadati</taxon>
        <taxon>Bacteroidota</taxon>
        <taxon>Cytophagia</taxon>
        <taxon>Cytophagales</taxon>
        <taxon>Reichenbachiellaceae</taxon>
        <taxon>Marinoscillum</taxon>
    </lineage>
</organism>
<dbReference type="OrthoDB" id="1438245at2"/>
<evidence type="ECO:0000313" key="2">
    <source>
        <dbReference type="Proteomes" id="UP000256779"/>
    </source>
</evidence>
<evidence type="ECO:0000313" key="1">
    <source>
        <dbReference type="EMBL" id="RED91915.1"/>
    </source>
</evidence>
<gene>
    <name evidence="1" type="ORF">C7460_13532</name>
</gene>
<dbReference type="EMBL" id="QREG01000035">
    <property type="protein sequence ID" value="RED91915.1"/>
    <property type="molecule type" value="Genomic_DNA"/>
</dbReference>
<dbReference type="Proteomes" id="UP000256779">
    <property type="component" value="Unassembled WGS sequence"/>
</dbReference>
<dbReference type="RefSeq" id="WP_115870422.1">
    <property type="nucleotide sequence ID" value="NZ_QREG01000035.1"/>
</dbReference>